<dbReference type="STRING" id="336963.C4JLP5"/>
<dbReference type="Proteomes" id="UP000002058">
    <property type="component" value="Unassembled WGS sequence"/>
</dbReference>
<accession>C4JLP5</accession>
<dbReference type="OMA" id="IEHGYEC"/>
<dbReference type="ESTHER" id="uncre-c4jlp5">
    <property type="family name" value="Bacterial_esterase"/>
</dbReference>
<dbReference type="VEuPathDB" id="FungiDB:UREG_03753"/>
<evidence type="ECO:0000256" key="1">
    <source>
        <dbReference type="SAM" id="SignalP"/>
    </source>
</evidence>
<dbReference type="EMBL" id="CH476616">
    <property type="protein sequence ID" value="EEP78907.1"/>
    <property type="molecule type" value="Genomic_DNA"/>
</dbReference>
<keyword evidence="1" id="KW-0732">Signal</keyword>
<organism evidence="2 3">
    <name type="scientific">Uncinocarpus reesii (strain UAMH 1704)</name>
    <dbReference type="NCBI Taxonomy" id="336963"/>
    <lineage>
        <taxon>Eukaryota</taxon>
        <taxon>Fungi</taxon>
        <taxon>Dikarya</taxon>
        <taxon>Ascomycota</taxon>
        <taxon>Pezizomycotina</taxon>
        <taxon>Eurotiomycetes</taxon>
        <taxon>Eurotiomycetidae</taxon>
        <taxon>Onygenales</taxon>
        <taxon>Onygenaceae</taxon>
        <taxon>Uncinocarpus</taxon>
    </lineage>
</organism>
<name>C4JLP5_UNCRE</name>
<dbReference type="InterPro" id="IPR029058">
    <property type="entry name" value="AB_hydrolase_fold"/>
</dbReference>
<evidence type="ECO:0008006" key="4">
    <source>
        <dbReference type="Google" id="ProtNLM"/>
    </source>
</evidence>
<keyword evidence="3" id="KW-1185">Reference proteome</keyword>
<dbReference type="eggNOG" id="ENOG502REH0">
    <property type="taxonomic scope" value="Eukaryota"/>
</dbReference>
<sequence length="385" mass="42526">MVNLGILLGLLAIAHAGDGHHHAPSGALHRREYFYVGGQYVNISQPPFGPGLVLAGQMYVERLTPAYPTRQYPLVLWPGAGQTGANFLNTPDGRKGWASHWLELGYEIVIVEQPERGRSGWLEGQGQMGNPPIEFAQAFFTTTREFNWWPQARLHTQWPDSGHVGDAFSDQFFASQVPLQLNKTRSEEYNRAAGIALLEKIGPAILVTHSQSGPYGWGVADSRPDLVKGILAIEPEGPPFVDETLQTGAGRPYGIATLPLTYLPRVANPQEISTETHPAPSMDFNSCTLQASVPRQLVRLLKTPVLLVTAEASFHAPYDYCTVAYLEQAGVRVRWLNLPDHGFFGNGHFMFLEKNNMAFVHLLDSWLASVVASPGQRPISNNRRK</sequence>
<dbReference type="InterPro" id="IPR050228">
    <property type="entry name" value="Carboxylesterase_BioH"/>
</dbReference>
<feature type="signal peptide" evidence="1">
    <location>
        <begin position="1"/>
        <end position="19"/>
    </location>
</feature>
<proteinExistence type="predicted"/>
<evidence type="ECO:0000313" key="3">
    <source>
        <dbReference type="Proteomes" id="UP000002058"/>
    </source>
</evidence>
<protein>
    <recommendedName>
        <fullName evidence="4">AB hydrolase-1 domain-containing protein</fullName>
    </recommendedName>
</protein>
<dbReference type="AlphaFoldDB" id="C4JLP5"/>
<evidence type="ECO:0000313" key="2">
    <source>
        <dbReference type="EMBL" id="EEP78907.1"/>
    </source>
</evidence>
<dbReference type="SUPFAM" id="SSF53474">
    <property type="entry name" value="alpha/beta-Hydrolases"/>
    <property type="match status" value="1"/>
</dbReference>
<reference evidence="3" key="1">
    <citation type="journal article" date="2009" name="Genome Res.">
        <title>Comparative genomic analyses of the human fungal pathogens Coccidioides and their relatives.</title>
        <authorList>
            <person name="Sharpton T.J."/>
            <person name="Stajich J.E."/>
            <person name="Rounsley S.D."/>
            <person name="Gardner M.J."/>
            <person name="Wortman J.R."/>
            <person name="Jordar V.S."/>
            <person name="Maiti R."/>
            <person name="Kodira C.D."/>
            <person name="Neafsey D.E."/>
            <person name="Zeng Q."/>
            <person name="Hung C.-Y."/>
            <person name="McMahan C."/>
            <person name="Muszewska A."/>
            <person name="Grynberg M."/>
            <person name="Mandel M.A."/>
            <person name="Kellner E.M."/>
            <person name="Barker B.M."/>
            <person name="Galgiani J.N."/>
            <person name="Orbach M.J."/>
            <person name="Kirkland T.N."/>
            <person name="Cole G.T."/>
            <person name="Henn M.R."/>
            <person name="Birren B.W."/>
            <person name="Taylor J.W."/>
        </authorList>
    </citation>
    <scope>NUCLEOTIDE SEQUENCE [LARGE SCALE GENOMIC DNA]</scope>
    <source>
        <strain evidence="3">UAMH 1704</strain>
    </source>
</reference>
<dbReference type="GeneID" id="8444129"/>
<dbReference type="PANTHER" id="PTHR43194">
    <property type="entry name" value="HYDROLASE ALPHA/BETA FOLD FAMILY"/>
    <property type="match status" value="1"/>
</dbReference>
<dbReference type="InParanoid" id="C4JLP5"/>
<gene>
    <name evidence="2" type="ORF">UREG_03753</name>
</gene>
<dbReference type="HOGENOM" id="CLU_038297_1_0_1"/>
<dbReference type="RefSeq" id="XP_002544236.1">
    <property type="nucleotide sequence ID" value="XM_002544190.1"/>
</dbReference>
<feature type="chain" id="PRO_5002939357" description="AB hydrolase-1 domain-containing protein" evidence="1">
    <location>
        <begin position="20"/>
        <end position="385"/>
    </location>
</feature>
<dbReference type="KEGG" id="ure:UREG_03753"/>
<dbReference type="PANTHER" id="PTHR43194:SF4">
    <property type="entry name" value="AB HYDROLASE-1 DOMAIN-CONTAINING PROTEIN"/>
    <property type="match status" value="1"/>
</dbReference>
<dbReference type="Gene3D" id="3.40.50.1820">
    <property type="entry name" value="alpha/beta hydrolase"/>
    <property type="match status" value="1"/>
</dbReference>
<dbReference type="CDD" id="cd12809">
    <property type="entry name" value="Esterase_713_like-2"/>
    <property type="match status" value="1"/>
</dbReference>
<dbReference type="OrthoDB" id="9978720at2759"/>